<evidence type="ECO:0000313" key="6">
    <source>
        <dbReference type="Proteomes" id="UP001595683"/>
    </source>
</evidence>
<dbReference type="InterPro" id="IPR028082">
    <property type="entry name" value="Peripla_BP_I"/>
</dbReference>
<dbReference type="PANTHER" id="PTHR30146:SF120">
    <property type="entry name" value="ALANINE RACEMASE"/>
    <property type="match status" value="1"/>
</dbReference>
<evidence type="ECO:0000313" key="5">
    <source>
        <dbReference type="EMBL" id="MFC3671066.1"/>
    </source>
</evidence>
<keyword evidence="2 5" id="KW-0238">DNA-binding</keyword>
<name>A0ABV7V0X1_9SPHN</name>
<feature type="domain" description="HTH lacI-type" evidence="4">
    <location>
        <begin position="19"/>
        <end position="73"/>
    </location>
</feature>
<dbReference type="RefSeq" id="WP_191322361.1">
    <property type="nucleotide sequence ID" value="NZ_BMZP01000001.1"/>
</dbReference>
<dbReference type="Pfam" id="PF13377">
    <property type="entry name" value="Peripla_BP_3"/>
    <property type="match status" value="1"/>
</dbReference>
<dbReference type="Proteomes" id="UP001595683">
    <property type="component" value="Unassembled WGS sequence"/>
</dbReference>
<gene>
    <name evidence="5" type="ORF">ACFOOT_06485</name>
</gene>
<organism evidence="5 6">
    <name type="scientific">Novosphingobium pokkalii</name>
    <dbReference type="NCBI Taxonomy" id="1770194"/>
    <lineage>
        <taxon>Bacteria</taxon>
        <taxon>Pseudomonadati</taxon>
        <taxon>Pseudomonadota</taxon>
        <taxon>Alphaproteobacteria</taxon>
        <taxon>Sphingomonadales</taxon>
        <taxon>Sphingomonadaceae</taxon>
        <taxon>Novosphingobium</taxon>
    </lineage>
</organism>
<keyword evidence="6" id="KW-1185">Reference proteome</keyword>
<keyword evidence="3" id="KW-0804">Transcription</keyword>
<dbReference type="Gene3D" id="3.40.50.2300">
    <property type="match status" value="2"/>
</dbReference>
<dbReference type="SMART" id="SM00354">
    <property type="entry name" value="HTH_LACI"/>
    <property type="match status" value="1"/>
</dbReference>
<dbReference type="PANTHER" id="PTHR30146">
    <property type="entry name" value="LACI-RELATED TRANSCRIPTIONAL REPRESSOR"/>
    <property type="match status" value="1"/>
</dbReference>
<dbReference type="SUPFAM" id="SSF47413">
    <property type="entry name" value="lambda repressor-like DNA-binding domains"/>
    <property type="match status" value="1"/>
</dbReference>
<accession>A0ABV7V0X1</accession>
<evidence type="ECO:0000259" key="4">
    <source>
        <dbReference type="PROSITE" id="PS50932"/>
    </source>
</evidence>
<dbReference type="InterPro" id="IPR010982">
    <property type="entry name" value="Lambda_DNA-bd_dom_sf"/>
</dbReference>
<sequence length="348" mass="37504">MTETSNDKTAREGSKPRIRNIAELARMAGVSAGTVSRALAGKSLVNAETRERIQAIAREHGFRPNQMARRLRTQRTGVIGVVIPLGHERRQHISDPFFMTLFGHLADALTESGHDLMLSRVIPGDDEWLDRIVDSGMLDGALVIGQSNQMDAIERVAERYLPMVVWGSHRAGQIHCTVGTDNRLGGRLAAQRLLDQGKRRLVFFGDTGAPEIADRLAGAQEAVAACPGAAEIVACSTHLSNEEIPEQVAGHLNALGQQLDGIVCASDVIAMTTLRLLHERGVRVPQDVAVTGFDDVPIATQTVPRLTTVRQDIAGGARAMVDLLTQRIAGVETASTIMAPELVVRESA</sequence>
<dbReference type="EMBL" id="JBHRYE010000011">
    <property type="protein sequence ID" value="MFC3671066.1"/>
    <property type="molecule type" value="Genomic_DNA"/>
</dbReference>
<dbReference type="InterPro" id="IPR000843">
    <property type="entry name" value="HTH_LacI"/>
</dbReference>
<proteinExistence type="predicted"/>
<evidence type="ECO:0000256" key="3">
    <source>
        <dbReference type="ARBA" id="ARBA00023163"/>
    </source>
</evidence>
<dbReference type="Gene3D" id="1.10.260.40">
    <property type="entry name" value="lambda repressor-like DNA-binding domains"/>
    <property type="match status" value="1"/>
</dbReference>
<dbReference type="PROSITE" id="PS50932">
    <property type="entry name" value="HTH_LACI_2"/>
    <property type="match status" value="1"/>
</dbReference>
<dbReference type="InterPro" id="IPR046335">
    <property type="entry name" value="LacI/GalR-like_sensor"/>
</dbReference>
<dbReference type="Pfam" id="PF00356">
    <property type="entry name" value="LacI"/>
    <property type="match status" value="1"/>
</dbReference>
<evidence type="ECO:0000256" key="2">
    <source>
        <dbReference type="ARBA" id="ARBA00023125"/>
    </source>
</evidence>
<dbReference type="SUPFAM" id="SSF53822">
    <property type="entry name" value="Periplasmic binding protein-like I"/>
    <property type="match status" value="1"/>
</dbReference>
<protein>
    <submittedName>
        <fullName evidence="5">LacI family DNA-binding transcriptional regulator</fullName>
    </submittedName>
</protein>
<reference evidence="6" key="1">
    <citation type="journal article" date="2019" name="Int. J. Syst. Evol. Microbiol.">
        <title>The Global Catalogue of Microorganisms (GCM) 10K type strain sequencing project: providing services to taxonomists for standard genome sequencing and annotation.</title>
        <authorList>
            <consortium name="The Broad Institute Genomics Platform"/>
            <consortium name="The Broad Institute Genome Sequencing Center for Infectious Disease"/>
            <person name="Wu L."/>
            <person name="Ma J."/>
        </authorList>
    </citation>
    <scope>NUCLEOTIDE SEQUENCE [LARGE SCALE GENOMIC DNA]</scope>
    <source>
        <strain evidence="6">KCTC 42224</strain>
    </source>
</reference>
<comment type="caution">
    <text evidence="5">The sequence shown here is derived from an EMBL/GenBank/DDBJ whole genome shotgun (WGS) entry which is preliminary data.</text>
</comment>
<dbReference type="GO" id="GO:0003677">
    <property type="term" value="F:DNA binding"/>
    <property type="evidence" value="ECO:0007669"/>
    <property type="project" value="UniProtKB-KW"/>
</dbReference>
<keyword evidence="1" id="KW-0805">Transcription regulation</keyword>
<evidence type="ECO:0000256" key="1">
    <source>
        <dbReference type="ARBA" id="ARBA00023015"/>
    </source>
</evidence>
<dbReference type="PROSITE" id="PS00356">
    <property type="entry name" value="HTH_LACI_1"/>
    <property type="match status" value="1"/>
</dbReference>
<dbReference type="CDD" id="cd01392">
    <property type="entry name" value="HTH_LacI"/>
    <property type="match status" value="1"/>
</dbReference>